<dbReference type="Proteomes" id="UP000616608">
    <property type="component" value="Unassembled WGS sequence"/>
</dbReference>
<evidence type="ECO:0000256" key="3">
    <source>
        <dbReference type="ARBA" id="ARBA00022741"/>
    </source>
</evidence>
<dbReference type="EMBL" id="BMJT01000002">
    <property type="protein sequence ID" value="GGG15813.1"/>
    <property type="molecule type" value="Genomic_DNA"/>
</dbReference>
<accession>A0A917LEC0</accession>
<dbReference type="GO" id="GO:0016887">
    <property type="term" value="F:ATP hydrolysis activity"/>
    <property type="evidence" value="ECO:0007669"/>
    <property type="project" value="InterPro"/>
</dbReference>
<protein>
    <submittedName>
        <fullName evidence="6">Multidrug ABC transporter ATP-binding protein</fullName>
    </submittedName>
</protein>
<keyword evidence="4 6" id="KW-0067">ATP-binding</keyword>
<evidence type="ECO:0000256" key="4">
    <source>
        <dbReference type="ARBA" id="ARBA00022840"/>
    </source>
</evidence>
<dbReference type="SMART" id="SM00382">
    <property type="entry name" value="AAA"/>
    <property type="match status" value="1"/>
</dbReference>
<evidence type="ECO:0000256" key="2">
    <source>
        <dbReference type="ARBA" id="ARBA00022448"/>
    </source>
</evidence>
<dbReference type="AlphaFoldDB" id="A0A917LEC0"/>
<dbReference type="InterPro" id="IPR017871">
    <property type="entry name" value="ABC_transporter-like_CS"/>
</dbReference>
<dbReference type="InterPro" id="IPR003593">
    <property type="entry name" value="AAA+_ATPase"/>
</dbReference>
<dbReference type="GO" id="GO:0005524">
    <property type="term" value="F:ATP binding"/>
    <property type="evidence" value="ECO:0007669"/>
    <property type="project" value="UniProtKB-KW"/>
</dbReference>
<comment type="caution">
    <text evidence="6">The sequence shown here is derived from an EMBL/GenBank/DDBJ whole genome shotgun (WGS) entry which is preliminary data.</text>
</comment>
<evidence type="ECO:0000313" key="6">
    <source>
        <dbReference type="EMBL" id="GGG15813.1"/>
    </source>
</evidence>
<keyword evidence="7" id="KW-1185">Reference proteome</keyword>
<dbReference type="PANTHER" id="PTHR43335">
    <property type="entry name" value="ABC TRANSPORTER, ATP-BINDING PROTEIN"/>
    <property type="match status" value="1"/>
</dbReference>
<dbReference type="SUPFAM" id="SSF52540">
    <property type="entry name" value="P-loop containing nucleoside triphosphate hydrolases"/>
    <property type="match status" value="1"/>
</dbReference>
<keyword evidence="2" id="KW-0813">Transport</keyword>
<keyword evidence="3" id="KW-0547">Nucleotide-binding</keyword>
<dbReference type="Gene3D" id="3.40.50.300">
    <property type="entry name" value="P-loop containing nucleotide triphosphate hydrolases"/>
    <property type="match status" value="1"/>
</dbReference>
<reference evidence="6" key="2">
    <citation type="submission" date="2020-09" db="EMBL/GenBank/DDBJ databases">
        <authorList>
            <person name="Sun Q."/>
            <person name="Zhou Y."/>
        </authorList>
    </citation>
    <scope>NUCLEOTIDE SEQUENCE</scope>
    <source>
        <strain evidence="6">CGMCC 1.15760</strain>
    </source>
</reference>
<evidence type="ECO:0000256" key="1">
    <source>
        <dbReference type="ARBA" id="ARBA00005417"/>
    </source>
</evidence>
<dbReference type="PROSITE" id="PS00211">
    <property type="entry name" value="ABC_TRANSPORTER_1"/>
    <property type="match status" value="1"/>
</dbReference>
<dbReference type="InterPro" id="IPR003439">
    <property type="entry name" value="ABC_transporter-like_ATP-bd"/>
</dbReference>
<evidence type="ECO:0000313" key="7">
    <source>
        <dbReference type="Proteomes" id="UP000616608"/>
    </source>
</evidence>
<sequence>MAVITVQGITKTIKQQTIFHNISFALHEGTCTGIIGHNGSGKSMIMKAICGFTPVDQGSIMAHGQTVLCGKHFIKDTGVIIESPSFFNHLSGFKNLKLLAEIQNNITDETIIEALDVVGLHAVAHKKVGAYSLGMKQKLRIAQAMMEKPSILIIDEPFNGLDKTSVEQIQKLLLDYKNAGNTILLTSHDERQIDYLCDVVYELNNGEMLH</sequence>
<gene>
    <name evidence="6" type="ORF">GCM10007425_07660</name>
</gene>
<dbReference type="PANTHER" id="PTHR43335:SF4">
    <property type="entry name" value="ABC TRANSPORTER, ATP-BINDING PROTEIN"/>
    <property type="match status" value="1"/>
</dbReference>
<dbReference type="Pfam" id="PF00005">
    <property type="entry name" value="ABC_tran"/>
    <property type="match status" value="1"/>
</dbReference>
<evidence type="ECO:0000259" key="5">
    <source>
        <dbReference type="PROSITE" id="PS50893"/>
    </source>
</evidence>
<dbReference type="PROSITE" id="PS50893">
    <property type="entry name" value="ABC_TRANSPORTER_2"/>
    <property type="match status" value="1"/>
</dbReference>
<proteinExistence type="inferred from homology"/>
<organism evidence="6 7">
    <name type="scientific">Lysinibacillus alkalisoli</name>
    <dbReference type="NCBI Taxonomy" id="1911548"/>
    <lineage>
        <taxon>Bacteria</taxon>
        <taxon>Bacillati</taxon>
        <taxon>Bacillota</taxon>
        <taxon>Bacilli</taxon>
        <taxon>Bacillales</taxon>
        <taxon>Bacillaceae</taxon>
        <taxon>Lysinibacillus</taxon>
    </lineage>
</organism>
<dbReference type="RefSeq" id="WP_188613691.1">
    <property type="nucleotide sequence ID" value="NZ_BMJT01000002.1"/>
</dbReference>
<reference evidence="6" key="1">
    <citation type="journal article" date="2014" name="Int. J. Syst. Evol. Microbiol.">
        <title>Complete genome sequence of Corynebacterium casei LMG S-19264T (=DSM 44701T), isolated from a smear-ripened cheese.</title>
        <authorList>
            <consortium name="US DOE Joint Genome Institute (JGI-PGF)"/>
            <person name="Walter F."/>
            <person name="Albersmeier A."/>
            <person name="Kalinowski J."/>
            <person name="Ruckert C."/>
        </authorList>
    </citation>
    <scope>NUCLEOTIDE SEQUENCE</scope>
    <source>
        <strain evidence="6">CGMCC 1.15760</strain>
    </source>
</reference>
<feature type="domain" description="ABC transporter" evidence="5">
    <location>
        <begin position="4"/>
        <end position="209"/>
    </location>
</feature>
<name>A0A917LEC0_9BACI</name>
<dbReference type="InterPro" id="IPR027417">
    <property type="entry name" value="P-loop_NTPase"/>
</dbReference>
<comment type="similarity">
    <text evidence="1">Belongs to the ABC transporter superfamily.</text>
</comment>